<reference evidence="3" key="1">
    <citation type="submission" date="2021-02" db="EMBL/GenBank/DDBJ databases">
        <title>Comparative genomics reveals that relaxation of natural selection precedes convergent phenotypic evolution of cavefish.</title>
        <authorList>
            <person name="Peng Z."/>
        </authorList>
    </citation>
    <scope>NUCLEOTIDE SEQUENCE</scope>
    <source>
        <tissue evidence="3">Muscle</tissue>
    </source>
</reference>
<dbReference type="EMBL" id="JAFHDT010000021">
    <property type="protein sequence ID" value="KAI7794548.1"/>
    <property type="molecule type" value="Genomic_DNA"/>
</dbReference>
<dbReference type="PROSITE" id="PS51257">
    <property type="entry name" value="PROKAR_LIPOPROTEIN"/>
    <property type="match status" value="1"/>
</dbReference>
<feature type="transmembrane region" description="Helical" evidence="1">
    <location>
        <begin position="171"/>
        <end position="192"/>
    </location>
</feature>
<keyword evidence="2" id="KW-0732">Signal</keyword>
<name>A0A9W7T9Z8_TRIRA</name>
<protein>
    <submittedName>
        <fullName evidence="3">Uncharacterized protein</fullName>
    </submittedName>
</protein>
<evidence type="ECO:0000256" key="2">
    <source>
        <dbReference type="SAM" id="SignalP"/>
    </source>
</evidence>
<dbReference type="Gene3D" id="2.60.40.10">
    <property type="entry name" value="Immunoglobulins"/>
    <property type="match status" value="1"/>
</dbReference>
<gene>
    <name evidence="3" type="ORF">IRJ41_015348</name>
</gene>
<evidence type="ECO:0000313" key="4">
    <source>
        <dbReference type="Proteomes" id="UP001059041"/>
    </source>
</evidence>
<keyword evidence="1" id="KW-1133">Transmembrane helix</keyword>
<dbReference type="Proteomes" id="UP001059041">
    <property type="component" value="Linkage Group LG21"/>
</dbReference>
<comment type="caution">
    <text evidence="3">The sequence shown here is derived from an EMBL/GenBank/DDBJ whole genome shotgun (WGS) entry which is preliminary data.</text>
</comment>
<accession>A0A9W7T9Z8</accession>
<dbReference type="AlphaFoldDB" id="A0A9W7T9Z8"/>
<dbReference type="InterPro" id="IPR013783">
    <property type="entry name" value="Ig-like_fold"/>
</dbReference>
<feature type="signal peptide" evidence="2">
    <location>
        <begin position="1"/>
        <end position="17"/>
    </location>
</feature>
<proteinExistence type="predicted"/>
<organism evidence="3 4">
    <name type="scientific">Triplophysa rosa</name>
    <name type="common">Cave loach</name>
    <dbReference type="NCBI Taxonomy" id="992332"/>
    <lineage>
        <taxon>Eukaryota</taxon>
        <taxon>Metazoa</taxon>
        <taxon>Chordata</taxon>
        <taxon>Craniata</taxon>
        <taxon>Vertebrata</taxon>
        <taxon>Euteleostomi</taxon>
        <taxon>Actinopterygii</taxon>
        <taxon>Neopterygii</taxon>
        <taxon>Teleostei</taxon>
        <taxon>Ostariophysi</taxon>
        <taxon>Cypriniformes</taxon>
        <taxon>Nemacheilidae</taxon>
        <taxon>Triplophysa</taxon>
    </lineage>
</organism>
<evidence type="ECO:0000256" key="1">
    <source>
        <dbReference type="SAM" id="Phobius"/>
    </source>
</evidence>
<keyword evidence="1" id="KW-0812">Transmembrane</keyword>
<keyword evidence="1" id="KW-0472">Membrane</keyword>
<dbReference type="OrthoDB" id="8923484at2759"/>
<keyword evidence="4" id="KW-1185">Reference proteome</keyword>
<sequence length="212" mass="23583">MFDFKIIFSFLVLTGFACKSRWFAHAASPQMFSEHFYNASVSKGAASDDAEVELSVVEGGNLTVFTTTILSEEDPQILTSRLHEASEDLIAQLTCYNNNCTSEGSEPAVFIRYYAQNVTIVIVNATRNQTGRYKVYVHSGTRNENWMYVITVFESTRSPESPPSYIISKPVTAGIGATVGILVLALIIGAIYRIYRIYHRKGVFQSVPDEVP</sequence>
<evidence type="ECO:0000313" key="3">
    <source>
        <dbReference type="EMBL" id="KAI7794548.1"/>
    </source>
</evidence>
<feature type="chain" id="PRO_5040840688" evidence="2">
    <location>
        <begin position="18"/>
        <end position="212"/>
    </location>
</feature>